<feature type="transmembrane region" description="Helical" evidence="1">
    <location>
        <begin position="166"/>
        <end position="184"/>
    </location>
</feature>
<keyword evidence="1" id="KW-0472">Membrane</keyword>
<name>A0A8S4HV22_9NEOP</name>
<feature type="transmembrane region" description="Helical" evidence="1">
    <location>
        <begin position="131"/>
        <end position="154"/>
    </location>
</feature>
<accession>A0A8S4HV22</accession>
<keyword evidence="1" id="KW-1133">Transmembrane helix</keyword>
<evidence type="ECO:0000313" key="2">
    <source>
        <dbReference type="EMBL" id="CAH0712785.1"/>
    </source>
</evidence>
<sequence length="310" mass="33972">MESVSASTQVLYAQRENNAVYKTEYELDFWEEVRRRWMIVGVLSAVAMAVLTSHYGASGEYTKIKENNGHLFHRLYALTVLHAHVVGLALSVVTVNALSVALDRRVIEGTILASVARPCAWLPLSFNKDGVTPTIVAINYTMSFIFSPLAHLFLCGRVPLPTLNNFIITVLTSLVPFGLGYLSHKTEIDTTSTKISALIVLYTECCNLLTEAEGSLYITDVMATLFLVISWLSTVAASSYLYVRCGLLTLNEAYMLLLIATPKSTHIEWLSSSVCASGLARLPAVFIAPAQALLLAAITSDYQNGDELPR</sequence>
<gene>
    <name evidence="2" type="ORF">BINO364_LOCUS18</name>
</gene>
<evidence type="ECO:0000256" key="1">
    <source>
        <dbReference type="SAM" id="Phobius"/>
    </source>
</evidence>
<proteinExistence type="predicted"/>
<protein>
    <submittedName>
        <fullName evidence="2">Uncharacterized protein</fullName>
    </submittedName>
</protein>
<dbReference type="Proteomes" id="UP000838878">
    <property type="component" value="Chromosome 1"/>
</dbReference>
<evidence type="ECO:0000313" key="3">
    <source>
        <dbReference type="Proteomes" id="UP000838878"/>
    </source>
</evidence>
<feature type="transmembrane region" description="Helical" evidence="1">
    <location>
        <begin position="75"/>
        <end position="98"/>
    </location>
</feature>
<feature type="transmembrane region" description="Helical" evidence="1">
    <location>
        <begin position="37"/>
        <end position="55"/>
    </location>
</feature>
<feature type="transmembrane region" description="Helical" evidence="1">
    <location>
        <begin position="221"/>
        <end position="243"/>
    </location>
</feature>
<keyword evidence="1" id="KW-0812">Transmembrane</keyword>
<reference evidence="2" key="1">
    <citation type="submission" date="2021-12" db="EMBL/GenBank/DDBJ databases">
        <authorList>
            <person name="Martin H S."/>
        </authorList>
    </citation>
    <scope>NUCLEOTIDE SEQUENCE</scope>
</reference>
<feature type="non-terminal residue" evidence="2">
    <location>
        <position position="310"/>
    </location>
</feature>
<dbReference type="OrthoDB" id="7486136at2759"/>
<dbReference type="EMBL" id="OV170221">
    <property type="protein sequence ID" value="CAH0712785.1"/>
    <property type="molecule type" value="Genomic_DNA"/>
</dbReference>
<dbReference type="AlphaFoldDB" id="A0A8S4HV22"/>
<keyword evidence="3" id="KW-1185">Reference proteome</keyword>
<organism evidence="2 3">
    <name type="scientific">Brenthis ino</name>
    <name type="common">lesser marbled fritillary</name>
    <dbReference type="NCBI Taxonomy" id="405034"/>
    <lineage>
        <taxon>Eukaryota</taxon>
        <taxon>Metazoa</taxon>
        <taxon>Ecdysozoa</taxon>
        <taxon>Arthropoda</taxon>
        <taxon>Hexapoda</taxon>
        <taxon>Insecta</taxon>
        <taxon>Pterygota</taxon>
        <taxon>Neoptera</taxon>
        <taxon>Endopterygota</taxon>
        <taxon>Lepidoptera</taxon>
        <taxon>Glossata</taxon>
        <taxon>Ditrysia</taxon>
        <taxon>Papilionoidea</taxon>
        <taxon>Nymphalidae</taxon>
        <taxon>Heliconiinae</taxon>
        <taxon>Argynnini</taxon>
        <taxon>Brenthis</taxon>
    </lineage>
</organism>